<feature type="domain" description="Glycosyltransferase 2-like" evidence="1">
    <location>
        <begin position="234"/>
        <end position="354"/>
    </location>
</feature>
<dbReference type="OrthoDB" id="1326385at2"/>
<evidence type="ECO:0000313" key="3">
    <source>
        <dbReference type="Proteomes" id="UP000247345"/>
    </source>
</evidence>
<sequence length="511" mass="59787">MNNVILSYNIKTLKWQYLNKTYNSFFEGLKDLSLTNKVVAWCYNAKDQKELDAYLDENNFGDIPELITFGSHLFLENTEYLEFSNVYFNKFSKNDTNTFDTWRVRSNIGIISASVVNELAVYSFPKNYKSALAVLGYASFFIGAIVSVSNDKRFSNFFIEGLTNKEYIDFISYSKKKKWVFYYLLSKLIFDKKLVLPGTNIFKNNYQGFQHKKAIWKEIHQQEIDMNKIKVDAFIPTLGRPNFVLETLQSIEDNNFPIDKFFIVEQKLPGQEKTLLDAVLSRKWSFKIEHVLLDKLGLCNARNVGLSSSNADYIIMFDDDILIDNQPNLIENLIKKLEFTKSKMISFATNNIQGNIAAQLSYTVAGCSTLFKNKDILPFNIQIEGFGSDDQEYNFNVHHNAQRVVFTSEEYMNHLKAPMGGWRFDAREYLPWYKDDLIVPLPGPVTLYRYIKYASKNQLKGYKMFVFFKYYKFKIWKLSLFNKRWNKSLFWANEILKDKVKINIEEGIKSI</sequence>
<dbReference type="CDD" id="cd00761">
    <property type="entry name" value="Glyco_tranf_GTA_type"/>
    <property type="match status" value="1"/>
</dbReference>
<dbReference type="InterPro" id="IPR001173">
    <property type="entry name" value="Glyco_trans_2-like"/>
</dbReference>
<dbReference type="InterPro" id="IPR029044">
    <property type="entry name" value="Nucleotide-diphossugar_trans"/>
</dbReference>
<gene>
    <name evidence="2" type="ORF">BTO14_08600</name>
</gene>
<name>A0A2P6CEL1_9FLAO</name>
<organism evidence="2 3">
    <name type="scientific">Polaribacter butkevichii</name>
    <dbReference type="NCBI Taxonomy" id="218490"/>
    <lineage>
        <taxon>Bacteria</taxon>
        <taxon>Pseudomonadati</taxon>
        <taxon>Bacteroidota</taxon>
        <taxon>Flavobacteriia</taxon>
        <taxon>Flavobacteriales</taxon>
        <taxon>Flavobacteriaceae</taxon>
    </lineage>
</organism>
<dbReference type="AlphaFoldDB" id="A0A2P6CEL1"/>
<reference evidence="2 3" key="1">
    <citation type="submission" date="2016-12" db="EMBL/GenBank/DDBJ databases">
        <title>Trade-off between light-utilization and light-protection in marine flavobacteria.</title>
        <authorList>
            <person name="Kumagai Y."/>
            <person name="Yoshizawa S."/>
            <person name="Kogure K."/>
            <person name="Iwasaki W."/>
        </authorList>
    </citation>
    <scope>NUCLEOTIDE SEQUENCE [LARGE SCALE GENOMIC DNA]</scope>
    <source>
        <strain evidence="2 3">KCTC 12100</strain>
    </source>
</reference>
<dbReference type="Pfam" id="PF00535">
    <property type="entry name" value="Glycos_transf_2"/>
    <property type="match status" value="1"/>
</dbReference>
<dbReference type="RefSeq" id="WP_105048981.1">
    <property type="nucleotide sequence ID" value="NZ_CP150661.1"/>
</dbReference>
<dbReference type="Gene3D" id="3.90.550.10">
    <property type="entry name" value="Spore Coat Polysaccharide Biosynthesis Protein SpsA, Chain A"/>
    <property type="match status" value="1"/>
</dbReference>
<comment type="caution">
    <text evidence="2">The sequence shown here is derived from an EMBL/GenBank/DDBJ whole genome shotgun (WGS) entry which is preliminary data.</text>
</comment>
<dbReference type="SUPFAM" id="SSF53448">
    <property type="entry name" value="Nucleotide-diphospho-sugar transferases"/>
    <property type="match status" value="1"/>
</dbReference>
<dbReference type="EMBL" id="MSCK01000001">
    <property type="protein sequence ID" value="PQJ73316.1"/>
    <property type="molecule type" value="Genomic_DNA"/>
</dbReference>
<accession>A0A2P6CEL1</accession>
<protein>
    <recommendedName>
        <fullName evidence="1">Glycosyltransferase 2-like domain-containing protein</fullName>
    </recommendedName>
</protein>
<proteinExistence type="predicted"/>
<dbReference type="Proteomes" id="UP000247345">
    <property type="component" value="Unassembled WGS sequence"/>
</dbReference>
<evidence type="ECO:0000313" key="2">
    <source>
        <dbReference type="EMBL" id="PQJ73316.1"/>
    </source>
</evidence>
<evidence type="ECO:0000259" key="1">
    <source>
        <dbReference type="Pfam" id="PF00535"/>
    </source>
</evidence>
<keyword evidence="3" id="KW-1185">Reference proteome</keyword>